<protein>
    <submittedName>
        <fullName evidence="2">MarR family transcriptional regulator</fullName>
    </submittedName>
</protein>
<dbReference type="InterPro" id="IPR039422">
    <property type="entry name" value="MarR/SlyA-like"/>
</dbReference>
<dbReference type="SUPFAM" id="SSF46785">
    <property type="entry name" value="Winged helix' DNA-binding domain"/>
    <property type="match status" value="1"/>
</dbReference>
<keyword evidence="3" id="KW-1185">Reference proteome</keyword>
<feature type="domain" description="HTH marR-type" evidence="1">
    <location>
        <begin position="16"/>
        <end position="150"/>
    </location>
</feature>
<gene>
    <name evidence="2" type="ORF">GCM10011450_18530</name>
</gene>
<evidence type="ECO:0000313" key="2">
    <source>
        <dbReference type="EMBL" id="GGW88624.1"/>
    </source>
</evidence>
<dbReference type="EMBL" id="BMYS01000012">
    <property type="protein sequence ID" value="GGW88624.1"/>
    <property type="molecule type" value="Genomic_DNA"/>
</dbReference>
<organism evidence="2 3">
    <name type="scientific">Advenella faeciporci</name>
    <dbReference type="NCBI Taxonomy" id="797535"/>
    <lineage>
        <taxon>Bacteria</taxon>
        <taxon>Pseudomonadati</taxon>
        <taxon>Pseudomonadota</taxon>
        <taxon>Betaproteobacteria</taxon>
        <taxon>Burkholderiales</taxon>
        <taxon>Alcaligenaceae</taxon>
    </lineage>
</organism>
<dbReference type="InterPro" id="IPR000835">
    <property type="entry name" value="HTH_MarR-typ"/>
</dbReference>
<dbReference type="Gene3D" id="1.10.10.10">
    <property type="entry name" value="Winged helix-like DNA-binding domain superfamily/Winged helix DNA-binding domain"/>
    <property type="match status" value="1"/>
</dbReference>
<sequence length="160" mass="18548">MQNDLETRALESDNPELKLWLRLLTCSNLIENKIRSRLRVEFETTLPRFDLMAQLAQEPKGMKMGDLSERLMVSNGNITAITGQLEKEELIARIVNKEDRRSTFIKLTPKGRRQYNKIAKAQGIWLQEMFDGLSQSSHKSLYKSLADLKKRLLLNDEDVQ</sequence>
<reference evidence="2" key="1">
    <citation type="journal article" date="2014" name="Int. J. Syst. Evol. Microbiol.">
        <title>Complete genome sequence of Corynebacterium casei LMG S-19264T (=DSM 44701T), isolated from a smear-ripened cheese.</title>
        <authorList>
            <consortium name="US DOE Joint Genome Institute (JGI-PGF)"/>
            <person name="Walter F."/>
            <person name="Albersmeier A."/>
            <person name="Kalinowski J."/>
            <person name="Ruckert C."/>
        </authorList>
    </citation>
    <scope>NUCLEOTIDE SEQUENCE</scope>
    <source>
        <strain evidence="2">KCTC 23732</strain>
    </source>
</reference>
<dbReference type="InterPro" id="IPR036390">
    <property type="entry name" value="WH_DNA-bd_sf"/>
</dbReference>
<dbReference type="GO" id="GO:0003700">
    <property type="term" value="F:DNA-binding transcription factor activity"/>
    <property type="evidence" value="ECO:0007669"/>
    <property type="project" value="InterPro"/>
</dbReference>
<dbReference type="PANTHER" id="PTHR33164:SF43">
    <property type="entry name" value="HTH-TYPE TRANSCRIPTIONAL REPRESSOR YETL"/>
    <property type="match status" value="1"/>
</dbReference>
<proteinExistence type="predicted"/>
<accession>A0A918MYL5</accession>
<dbReference type="PANTHER" id="PTHR33164">
    <property type="entry name" value="TRANSCRIPTIONAL REGULATOR, MARR FAMILY"/>
    <property type="match status" value="1"/>
</dbReference>
<dbReference type="InterPro" id="IPR036388">
    <property type="entry name" value="WH-like_DNA-bd_sf"/>
</dbReference>
<evidence type="ECO:0000313" key="3">
    <source>
        <dbReference type="Proteomes" id="UP000608345"/>
    </source>
</evidence>
<dbReference type="Pfam" id="PF01047">
    <property type="entry name" value="MarR"/>
    <property type="match status" value="1"/>
</dbReference>
<dbReference type="AlphaFoldDB" id="A0A918MYL5"/>
<name>A0A918MYL5_9BURK</name>
<evidence type="ECO:0000259" key="1">
    <source>
        <dbReference type="PROSITE" id="PS50995"/>
    </source>
</evidence>
<dbReference type="PRINTS" id="PR00598">
    <property type="entry name" value="HTHMARR"/>
</dbReference>
<dbReference type="PROSITE" id="PS50995">
    <property type="entry name" value="HTH_MARR_2"/>
    <property type="match status" value="1"/>
</dbReference>
<dbReference type="SMART" id="SM00347">
    <property type="entry name" value="HTH_MARR"/>
    <property type="match status" value="1"/>
</dbReference>
<reference evidence="2" key="2">
    <citation type="submission" date="2020-09" db="EMBL/GenBank/DDBJ databases">
        <authorList>
            <person name="Sun Q."/>
            <person name="Kim S."/>
        </authorList>
    </citation>
    <scope>NUCLEOTIDE SEQUENCE</scope>
    <source>
        <strain evidence="2">KCTC 23732</strain>
    </source>
</reference>
<dbReference type="Proteomes" id="UP000608345">
    <property type="component" value="Unassembled WGS sequence"/>
</dbReference>
<comment type="caution">
    <text evidence="2">The sequence shown here is derived from an EMBL/GenBank/DDBJ whole genome shotgun (WGS) entry which is preliminary data.</text>
</comment>
<dbReference type="GO" id="GO:0006950">
    <property type="term" value="P:response to stress"/>
    <property type="evidence" value="ECO:0007669"/>
    <property type="project" value="TreeGrafter"/>
</dbReference>
<dbReference type="RefSeq" id="WP_189385204.1">
    <property type="nucleotide sequence ID" value="NZ_BAABFY010000047.1"/>
</dbReference>